<dbReference type="PANTHER" id="PTHR10281">
    <property type="entry name" value="MEMBRANE-ASSOCIATED PROGESTERONE RECEPTOR COMPONENT-RELATED"/>
    <property type="match status" value="1"/>
</dbReference>
<dbReference type="AlphaFoldDB" id="A0AAN6I558"/>
<sequence length="201" mass="22795">MVLSFHPQTWGCPEISSYSSSIAFMIFLLYGTQVALGMLALSSILSYIVTNSFFWFSVPSKYLSPRYIADMTRGPREFTLEQLAAFNGIDRTLPVYISINGTVFDVTAARDEHYGPGCTYQAFSGRDCTRLFATGCFEHREQHTHDMRGLDNTEAAMRVARWLEYFANHPRYWRAGSVKLPECMGPPPPPCDSYNQKLSNK</sequence>
<dbReference type="InterPro" id="IPR001199">
    <property type="entry name" value="Cyt_B5-like_heme/steroid-bd"/>
</dbReference>
<dbReference type="SMART" id="SM01117">
    <property type="entry name" value="Cyt-b5"/>
    <property type="match status" value="1"/>
</dbReference>
<dbReference type="Pfam" id="PF00173">
    <property type="entry name" value="Cyt-b5"/>
    <property type="match status" value="1"/>
</dbReference>
<name>A0AAN6I558_PICAN</name>
<evidence type="ECO:0000313" key="5">
    <source>
        <dbReference type="Proteomes" id="UP001196530"/>
    </source>
</evidence>
<evidence type="ECO:0000256" key="2">
    <source>
        <dbReference type="SAM" id="Phobius"/>
    </source>
</evidence>
<keyword evidence="2" id="KW-1133">Transmembrane helix</keyword>
<accession>A0AAN6I558</accession>
<dbReference type="Proteomes" id="UP001196530">
    <property type="component" value="Unassembled WGS sequence"/>
</dbReference>
<comment type="caution">
    <text evidence="4">The sequence shown here is derived from an EMBL/GenBank/DDBJ whole genome shotgun (WGS) entry which is preliminary data.</text>
</comment>
<dbReference type="GeneID" id="66127143"/>
<dbReference type="PANTHER" id="PTHR10281:SF76">
    <property type="entry name" value="CALCUTTA CUP-RELATED"/>
    <property type="match status" value="1"/>
</dbReference>
<protein>
    <recommendedName>
        <fullName evidence="3">Cytochrome b5 heme-binding domain-containing protein</fullName>
    </recommendedName>
</protein>
<evidence type="ECO:0000259" key="3">
    <source>
        <dbReference type="SMART" id="SM01117"/>
    </source>
</evidence>
<dbReference type="InterPro" id="IPR050577">
    <property type="entry name" value="MAPR/NEUFC/NENF-like"/>
</dbReference>
<comment type="similarity">
    <text evidence="1">Belongs to the cytochrome b5 family. MAPR subfamily.</text>
</comment>
<keyword evidence="2" id="KW-0812">Transmembrane</keyword>
<dbReference type="GO" id="GO:0012505">
    <property type="term" value="C:endomembrane system"/>
    <property type="evidence" value="ECO:0007669"/>
    <property type="project" value="TreeGrafter"/>
</dbReference>
<dbReference type="RefSeq" id="XP_043059345.1">
    <property type="nucleotide sequence ID" value="XM_043203641.1"/>
</dbReference>
<keyword evidence="2" id="KW-0472">Membrane</keyword>
<dbReference type="InterPro" id="IPR036400">
    <property type="entry name" value="Cyt_B5-like_heme/steroid_sf"/>
</dbReference>
<organism evidence="4 5">
    <name type="scientific">Pichia angusta</name>
    <name type="common">Yeast</name>
    <name type="synonym">Hansenula polymorpha</name>
    <dbReference type="NCBI Taxonomy" id="870730"/>
    <lineage>
        <taxon>Eukaryota</taxon>
        <taxon>Fungi</taxon>
        <taxon>Dikarya</taxon>
        <taxon>Ascomycota</taxon>
        <taxon>Saccharomycotina</taxon>
        <taxon>Pichiomycetes</taxon>
        <taxon>Pichiales</taxon>
        <taxon>Pichiaceae</taxon>
        <taxon>Ogataea</taxon>
    </lineage>
</organism>
<evidence type="ECO:0000313" key="4">
    <source>
        <dbReference type="EMBL" id="KAG7818091.1"/>
    </source>
</evidence>
<dbReference type="SUPFAM" id="SSF55856">
    <property type="entry name" value="Cytochrome b5-like heme/steroid binding domain"/>
    <property type="match status" value="1"/>
</dbReference>
<gene>
    <name evidence="4" type="ORF">KL928_003092</name>
</gene>
<feature type="transmembrane region" description="Helical" evidence="2">
    <location>
        <begin position="23"/>
        <end position="56"/>
    </location>
</feature>
<dbReference type="EMBL" id="JAHLUX010000006">
    <property type="protein sequence ID" value="KAG7818091.1"/>
    <property type="molecule type" value="Genomic_DNA"/>
</dbReference>
<evidence type="ECO:0000256" key="1">
    <source>
        <dbReference type="ARBA" id="ARBA00038357"/>
    </source>
</evidence>
<feature type="domain" description="Cytochrome b5 heme-binding" evidence="3">
    <location>
        <begin position="78"/>
        <end position="179"/>
    </location>
</feature>
<proteinExistence type="inferred from homology"/>
<dbReference type="Gene3D" id="3.10.120.10">
    <property type="entry name" value="Cytochrome b5-like heme/steroid binding domain"/>
    <property type="match status" value="1"/>
</dbReference>
<dbReference type="GO" id="GO:0016020">
    <property type="term" value="C:membrane"/>
    <property type="evidence" value="ECO:0007669"/>
    <property type="project" value="TreeGrafter"/>
</dbReference>
<reference evidence="4" key="1">
    <citation type="journal article" date="2021" name="G3 (Bethesda)">
        <title>Genomic diversity, chromosomal rearrangements, and interspecies hybridization in the ogataea polymorpha species complex.</title>
        <authorList>
            <person name="Hanson S.J."/>
            <person name="Cinneide E.O."/>
            <person name="Salzberg L.I."/>
            <person name="Wolfe K.H."/>
            <person name="McGowan J."/>
            <person name="Fitzpatrick D.A."/>
            <person name="Matlin K."/>
        </authorList>
    </citation>
    <scope>NUCLEOTIDE SEQUENCE</scope>
    <source>
        <strain evidence="4">61-244</strain>
    </source>
</reference>